<dbReference type="CDD" id="cd09917">
    <property type="entry name" value="F-box_SF"/>
    <property type="match status" value="1"/>
</dbReference>
<evidence type="ECO:0008006" key="3">
    <source>
        <dbReference type="Google" id="ProtNLM"/>
    </source>
</evidence>
<dbReference type="AlphaFoldDB" id="A0A6A6G1L9"/>
<organism evidence="1 2">
    <name type="scientific">Elsinoe ampelina</name>
    <dbReference type="NCBI Taxonomy" id="302913"/>
    <lineage>
        <taxon>Eukaryota</taxon>
        <taxon>Fungi</taxon>
        <taxon>Dikarya</taxon>
        <taxon>Ascomycota</taxon>
        <taxon>Pezizomycotina</taxon>
        <taxon>Dothideomycetes</taxon>
        <taxon>Dothideomycetidae</taxon>
        <taxon>Myriangiales</taxon>
        <taxon>Elsinoaceae</taxon>
        <taxon>Elsinoe</taxon>
    </lineage>
</organism>
<sequence>MALHTDDLTVEIGAARDKVLENPYLLANILSHVSPHDFSSIQRVNRSWQRLIFSFHAIRRQFWLEEQQLTTFYRKLDFAPSREGITPPKMVCGRHLSNYHQEDFKPQMRLEYDIRIFTKGPHGIIFKDPFFLDRISDERKISCDDMFLTQPPNPEGLVLGSVCYLGSAVSTVPARATVGQVRAMLRMDRERRKNNILSEIADLEESLKGGSAPSRRLVQGTTMEDRLRKLQDLAEEKESRWGQPIAEIRDNSPISHFGEGKCDDCAGQKRPVWRIGEGGVWSIESQDASPDNQ</sequence>
<dbReference type="InterPro" id="IPR036047">
    <property type="entry name" value="F-box-like_dom_sf"/>
</dbReference>
<evidence type="ECO:0000313" key="1">
    <source>
        <dbReference type="EMBL" id="KAF2219544.1"/>
    </source>
</evidence>
<dbReference type="Proteomes" id="UP000799538">
    <property type="component" value="Unassembled WGS sequence"/>
</dbReference>
<dbReference type="SUPFAM" id="SSF81383">
    <property type="entry name" value="F-box domain"/>
    <property type="match status" value="1"/>
</dbReference>
<proteinExistence type="predicted"/>
<name>A0A6A6G1L9_9PEZI</name>
<protein>
    <recommendedName>
        <fullName evidence="3">F-box domain-containing protein</fullName>
    </recommendedName>
</protein>
<gene>
    <name evidence="1" type="ORF">BDZ85DRAFT_252764</name>
</gene>
<dbReference type="OrthoDB" id="10663432at2759"/>
<evidence type="ECO:0000313" key="2">
    <source>
        <dbReference type="Proteomes" id="UP000799538"/>
    </source>
</evidence>
<accession>A0A6A6G1L9</accession>
<reference evidence="2" key="1">
    <citation type="journal article" date="2020" name="Stud. Mycol.">
        <title>101 Dothideomycetes genomes: A test case for predicting lifestyles and emergence of pathogens.</title>
        <authorList>
            <person name="Haridas S."/>
            <person name="Albert R."/>
            <person name="Binder M."/>
            <person name="Bloem J."/>
            <person name="LaButti K."/>
            <person name="Salamov A."/>
            <person name="Andreopoulos B."/>
            <person name="Baker S."/>
            <person name="Barry K."/>
            <person name="Bills G."/>
            <person name="Bluhm B."/>
            <person name="Cannon C."/>
            <person name="Castanera R."/>
            <person name="Culley D."/>
            <person name="Daum C."/>
            <person name="Ezra D."/>
            <person name="Gonzalez J."/>
            <person name="Henrissat B."/>
            <person name="Kuo A."/>
            <person name="Liang C."/>
            <person name="Lipzen A."/>
            <person name="Lutzoni F."/>
            <person name="Magnuson J."/>
            <person name="Mondo S."/>
            <person name="Nolan M."/>
            <person name="Ohm R."/>
            <person name="Pangilinan J."/>
            <person name="Park H.-J."/>
            <person name="Ramirez L."/>
            <person name="Alfaro M."/>
            <person name="Sun H."/>
            <person name="Tritt A."/>
            <person name="Yoshinaga Y."/>
            <person name="Zwiers L.-H."/>
            <person name="Turgeon B."/>
            <person name="Goodwin S."/>
            <person name="Spatafora J."/>
            <person name="Crous P."/>
            <person name="Grigoriev I."/>
        </authorList>
    </citation>
    <scope>NUCLEOTIDE SEQUENCE [LARGE SCALE GENOMIC DNA]</scope>
    <source>
        <strain evidence="2">CECT 20119</strain>
    </source>
</reference>
<keyword evidence="2" id="KW-1185">Reference proteome</keyword>
<dbReference type="EMBL" id="ML992516">
    <property type="protein sequence ID" value="KAF2219544.1"/>
    <property type="molecule type" value="Genomic_DNA"/>
</dbReference>